<evidence type="ECO:0000256" key="11">
    <source>
        <dbReference type="SAM" id="SignalP"/>
    </source>
</evidence>
<organism evidence="13 14">
    <name type="scientific">Buddleja alternifolia</name>
    <dbReference type="NCBI Taxonomy" id="168488"/>
    <lineage>
        <taxon>Eukaryota</taxon>
        <taxon>Viridiplantae</taxon>
        <taxon>Streptophyta</taxon>
        <taxon>Embryophyta</taxon>
        <taxon>Tracheophyta</taxon>
        <taxon>Spermatophyta</taxon>
        <taxon>Magnoliopsida</taxon>
        <taxon>eudicotyledons</taxon>
        <taxon>Gunneridae</taxon>
        <taxon>Pentapetalae</taxon>
        <taxon>asterids</taxon>
        <taxon>lamiids</taxon>
        <taxon>Lamiales</taxon>
        <taxon>Scrophulariaceae</taxon>
        <taxon>Buddlejeae</taxon>
        <taxon>Buddleja</taxon>
    </lineage>
</organism>
<dbReference type="Gene3D" id="1.10.510.10">
    <property type="entry name" value="Transferase(Phosphotransferase) domain 1"/>
    <property type="match status" value="1"/>
</dbReference>
<keyword evidence="2" id="KW-0433">Leucine-rich repeat</keyword>
<evidence type="ECO:0000256" key="9">
    <source>
        <dbReference type="ARBA" id="ARBA00023180"/>
    </source>
</evidence>
<feature type="signal peptide" evidence="11">
    <location>
        <begin position="1"/>
        <end position="32"/>
    </location>
</feature>
<name>A0AAV6YI09_9LAMI</name>
<sequence length="782" mass="86674">MKIYLPARVVSMAKPSTFSFLLLLMSVLPYLSNQLQPSQHEALLRIEQQLNLPQHLKRWTENADFCNSEATQILTLACYQDNITQLQITSNNNYWSPNLGEHFSTPALFSNLATLTSLKVVSLVSLGLKGPLPSYIANLSSLEILNISSNSFQGSIPIEISTLRNLQTLILDHNSFSGEIPDWLSSLPALSVLSVKNNSFSGSLPNALSTMFTLRTLILSRNNLSGQVPPLDNLTNLQVLDLEDNNLGPHFPTLPTKLVSLVLKKNKFHSTISDKLSSCYQLQNLGISINELVGIFPPSLFSLPSLIYLDIGGNKFSGKLLKNMSCNAELKFVNISENRLTGDLPDCLNSNSKIVLFGGNCLSRRYKEQHPDAFCHSEALAVRIQPEQRGDDRRGNGKVVVASSMVGGGVGVVALVVLAFLFVKKHVNRVPHKNMSILDKVSPAAYTLQLLKDARYISETMKLGAVGNIPAAYRTFVVDELKEATNNFNTFNLIGEGSNGQVYKGCLTDGTVVAITSLKLKKRQSITHQLELVSKLRHPHLVSAIGHCYYQHATTIFLVFEYVPNGTLRTFISTSSGRQKLRWTERIGAGIGVAKGIQFLHTGIVPGLYSNHLKITDVLMDRDLHVKISKYNLPLFTHNRKKRLDEVEVVSHGSKENFGSIREEKNDVYDFGVILLEMIVGRTIITLNDINISKDILSVSLTTDEVGRRSIVDPAVHKECSDESLNTLIELCVRCLSNDPSERPSVEDIIWNLQFAAQVQDSWQPDTINNQDSPVTAMHPPH</sequence>
<evidence type="ECO:0000256" key="1">
    <source>
        <dbReference type="ARBA" id="ARBA00004479"/>
    </source>
</evidence>
<evidence type="ECO:0000256" key="5">
    <source>
        <dbReference type="ARBA" id="ARBA00022737"/>
    </source>
</evidence>
<gene>
    <name evidence="13" type="ORF">BUALT_Bualt01G0147600</name>
</gene>
<keyword evidence="5" id="KW-0677">Repeat</keyword>
<evidence type="ECO:0000256" key="8">
    <source>
        <dbReference type="ARBA" id="ARBA00023170"/>
    </source>
</evidence>
<keyword evidence="4 11" id="KW-0732">Signal</keyword>
<dbReference type="InterPro" id="IPR011009">
    <property type="entry name" value="Kinase-like_dom_sf"/>
</dbReference>
<keyword evidence="3 10" id="KW-0812">Transmembrane</keyword>
<proteinExistence type="predicted"/>
<dbReference type="SUPFAM" id="SSF52058">
    <property type="entry name" value="L domain-like"/>
    <property type="match status" value="1"/>
</dbReference>
<feature type="transmembrane region" description="Helical" evidence="10">
    <location>
        <begin position="399"/>
        <end position="423"/>
    </location>
</feature>
<dbReference type="AlphaFoldDB" id="A0AAV6YI09"/>
<dbReference type="Gene3D" id="3.80.10.10">
    <property type="entry name" value="Ribonuclease Inhibitor"/>
    <property type="match status" value="2"/>
</dbReference>
<dbReference type="GO" id="GO:0033612">
    <property type="term" value="F:receptor serine/threonine kinase binding"/>
    <property type="evidence" value="ECO:0007669"/>
    <property type="project" value="TreeGrafter"/>
</dbReference>
<accession>A0AAV6YI09</accession>
<dbReference type="InterPro" id="IPR055414">
    <property type="entry name" value="LRR_R13L4/SHOC2-like"/>
</dbReference>
<keyword evidence="9" id="KW-0325">Glycoprotein</keyword>
<evidence type="ECO:0000256" key="3">
    <source>
        <dbReference type="ARBA" id="ARBA00022692"/>
    </source>
</evidence>
<dbReference type="GO" id="GO:0004674">
    <property type="term" value="F:protein serine/threonine kinase activity"/>
    <property type="evidence" value="ECO:0007669"/>
    <property type="project" value="UniProtKB-EC"/>
</dbReference>
<dbReference type="InterPro" id="IPR001245">
    <property type="entry name" value="Ser-Thr/Tyr_kinase_cat_dom"/>
</dbReference>
<dbReference type="Pfam" id="PF23598">
    <property type="entry name" value="LRR_14"/>
    <property type="match status" value="1"/>
</dbReference>
<evidence type="ECO:0000313" key="13">
    <source>
        <dbReference type="EMBL" id="KAG8391050.1"/>
    </source>
</evidence>
<dbReference type="PROSITE" id="PS51450">
    <property type="entry name" value="LRR"/>
    <property type="match status" value="1"/>
</dbReference>
<dbReference type="InterPro" id="IPR032675">
    <property type="entry name" value="LRR_dom_sf"/>
</dbReference>
<feature type="chain" id="PRO_5043372529" description="Protein kinase domain-containing protein" evidence="11">
    <location>
        <begin position="33"/>
        <end position="782"/>
    </location>
</feature>
<comment type="caution">
    <text evidence="13">The sequence shown here is derived from an EMBL/GenBank/DDBJ whole genome shotgun (WGS) entry which is preliminary data.</text>
</comment>
<evidence type="ECO:0000313" key="14">
    <source>
        <dbReference type="Proteomes" id="UP000826271"/>
    </source>
</evidence>
<dbReference type="Gene3D" id="3.30.200.20">
    <property type="entry name" value="Phosphorylase Kinase, domain 1"/>
    <property type="match status" value="1"/>
</dbReference>
<dbReference type="EMBL" id="WHWC01000001">
    <property type="protein sequence ID" value="KAG8391050.1"/>
    <property type="molecule type" value="Genomic_DNA"/>
</dbReference>
<dbReference type="GO" id="GO:0016020">
    <property type="term" value="C:membrane"/>
    <property type="evidence" value="ECO:0007669"/>
    <property type="project" value="UniProtKB-SubCell"/>
</dbReference>
<dbReference type="InterPro" id="IPR001611">
    <property type="entry name" value="Leu-rich_rpt"/>
</dbReference>
<protein>
    <recommendedName>
        <fullName evidence="12">Protein kinase domain-containing protein</fullName>
    </recommendedName>
</protein>
<dbReference type="Pfam" id="PF07714">
    <property type="entry name" value="PK_Tyr_Ser-Thr"/>
    <property type="match status" value="1"/>
</dbReference>
<dbReference type="InterPro" id="IPR000719">
    <property type="entry name" value="Prot_kinase_dom"/>
</dbReference>
<dbReference type="PANTHER" id="PTHR48056:SF74">
    <property type="entry name" value="PROTEIN KINASE DOMAIN-CONTAINING PROTEIN"/>
    <property type="match status" value="1"/>
</dbReference>
<evidence type="ECO:0000256" key="6">
    <source>
        <dbReference type="ARBA" id="ARBA00022989"/>
    </source>
</evidence>
<dbReference type="PANTHER" id="PTHR48056">
    <property type="entry name" value="LRR RECEPTOR-LIKE SERINE/THREONINE-PROTEIN KINASE-RELATED"/>
    <property type="match status" value="1"/>
</dbReference>
<evidence type="ECO:0000256" key="10">
    <source>
        <dbReference type="SAM" id="Phobius"/>
    </source>
</evidence>
<keyword evidence="14" id="KW-1185">Reference proteome</keyword>
<evidence type="ECO:0000259" key="12">
    <source>
        <dbReference type="PROSITE" id="PS50011"/>
    </source>
</evidence>
<dbReference type="FunFam" id="1.10.510.10:FF:000431">
    <property type="entry name" value="Putative inactive leucine-rich repeat receptor-like protein kinase"/>
    <property type="match status" value="1"/>
</dbReference>
<keyword evidence="6 10" id="KW-1133">Transmembrane helix</keyword>
<reference evidence="13" key="1">
    <citation type="submission" date="2019-10" db="EMBL/GenBank/DDBJ databases">
        <authorList>
            <person name="Zhang R."/>
            <person name="Pan Y."/>
            <person name="Wang J."/>
            <person name="Ma R."/>
            <person name="Yu S."/>
        </authorList>
    </citation>
    <scope>NUCLEOTIDE SEQUENCE</scope>
    <source>
        <strain evidence="13">LA-IB0</strain>
        <tissue evidence="13">Leaf</tissue>
    </source>
</reference>
<dbReference type="FunFam" id="3.80.10.10:FF:000041">
    <property type="entry name" value="LRR receptor-like serine/threonine-protein kinase ERECTA"/>
    <property type="match status" value="1"/>
</dbReference>
<keyword evidence="7 10" id="KW-0472">Membrane</keyword>
<dbReference type="PROSITE" id="PS50011">
    <property type="entry name" value="PROTEIN_KINASE_DOM"/>
    <property type="match status" value="1"/>
</dbReference>
<feature type="domain" description="Protein kinase" evidence="12">
    <location>
        <begin position="488"/>
        <end position="755"/>
    </location>
</feature>
<dbReference type="SUPFAM" id="SSF56112">
    <property type="entry name" value="Protein kinase-like (PK-like)"/>
    <property type="match status" value="1"/>
</dbReference>
<dbReference type="GO" id="GO:0005524">
    <property type="term" value="F:ATP binding"/>
    <property type="evidence" value="ECO:0007669"/>
    <property type="project" value="InterPro"/>
</dbReference>
<dbReference type="InterPro" id="IPR050647">
    <property type="entry name" value="Plant_LRR-RLKs"/>
</dbReference>
<evidence type="ECO:0000256" key="7">
    <source>
        <dbReference type="ARBA" id="ARBA00023136"/>
    </source>
</evidence>
<keyword evidence="8" id="KW-0675">Receptor</keyword>
<evidence type="ECO:0000256" key="4">
    <source>
        <dbReference type="ARBA" id="ARBA00022729"/>
    </source>
</evidence>
<dbReference type="Proteomes" id="UP000826271">
    <property type="component" value="Unassembled WGS sequence"/>
</dbReference>
<comment type="subcellular location">
    <subcellularLocation>
        <location evidence="1">Membrane</location>
        <topology evidence="1">Single-pass type I membrane protein</topology>
    </subcellularLocation>
</comment>
<evidence type="ECO:0000256" key="2">
    <source>
        <dbReference type="ARBA" id="ARBA00022614"/>
    </source>
</evidence>